<feature type="transmembrane region" description="Helical" evidence="5">
    <location>
        <begin position="18"/>
        <end position="35"/>
    </location>
</feature>
<comment type="subcellular location">
    <subcellularLocation>
        <location evidence="1">Membrane</location>
        <topology evidence="1">Multi-pass membrane protein</topology>
    </subcellularLocation>
</comment>
<name>A0ABP7A5U4_9ACTN</name>
<reference evidence="8" key="1">
    <citation type="journal article" date="2019" name="Int. J. Syst. Evol. Microbiol.">
        <title>The Global Catalogue of Microorganisms (GCM) 10K type strain sequencing project: providing services to taxonomists for standard genome sequencing and annotation.</title>
        <authorList>
            <consortium name="The Broad Institute Genomics Platform"/>
            <consortium name="The Broad Institute Genome Sequencing Center for Infectious Disease"/>
            <person name="Wu L."/>
            <person name="Ma J."/>
        </authorList>
    </citation>
    <scope>NUCLEOTIDE SEQUENCE [LARGE SCALE GENOMIC DNA]</scope>
    <source>
        <strain evidence="8">JCM 16929</strain>
    </source>
</reference>
<evidence type="ECO:0000256" key="4">
    <source>
        <dbReference type="ARBA" id="ARBA00023136"/>
    </source>
</evidence>
<feature type="transmembrane region" description="Helical" evidence="5">
    <location>
        <begin position="41"/>
        <end position="57"/>
    </location>
</feature>
<evidence type="ECO:0000259" key="6">
    <source>
        <dbReference type="Pfam" id="PF13515"/>
    </source>
</evidence>
<feature type="transmembrane region" description="Helical" evidence="5">
    <location>
        <begin position="313"/>
        <end position="330"/>
    </location>
</feature>
<evidence type="ECO:0000256" key="2">
    <source>
        <dbReference type="ARBA" id="ARBA00022692"/>
    </source>
</evidence>
<dbReference type="Pfam" id="PF13515">
    <property type="entry name" value="FUSC_2"/>
    <property type="match status" value="1"/>
</dbReference>
<feature type="transmembrane region" description="Helical" evidence="5">
    <location>
        <begin position="282"/>
        <end position="301"/>
    </location>
</feature>
<dbReference type="EMBL" id="BAABAB010000021">
    <property type="protein sequence ID" value="GAA3625438.1"/>
    <property type="molecule type" value="Genomic_DNA"/>
</dbReference>
<feature type="transmembrane region" description="Helical" evidence="5">
    <location>
        <begin position="64"/>
        <end position="86"/>
    </location>
</feature>
<accession>A0ABP7A5U4</accession>
<comment type="caution">
    <text evidence="7">The sequence shown here is derived from an EMBL/GenBank/DDBJ whole genome shotgun (WGS) entry which is preliminary data.</text>
</comment>
<protein>
    <submittedName>
        <fullName evidence="7">FUSC family protein</fullName>
    </submittedName>
</protein>
<keyword evidence="8" id="KW-1185">Reference proteome</keyword>
<feature type="transmembrane region" description="Helical" evidence="5">
    <location>
        <begin position="139"/>
        <end position="159"/>
    </location>
</feature>
<dbReference type="Proteomes" id="UP001501490">
    <property type="component" value="Unassembled WGS sequence"/>
</dbReference>
<evidence type="ECO:0000313" key="7">
    <source>
        <dbReference type="EMBL" id="GAA3625438.1"/>
    </source>
</evidence>
<proteinExistence type="predicted"/>
<gene>
    <name evidence="7" type="ORF">GCM10022236_29730</name>
</gene>
<organism evidence="7 8">
    <name type="scientific">Microlunatus ginsengisoli</name>
    <dbReference type="NCBI Taxonomy" id="363863"/>
    <lineage>
        <taxon>Bacteria</taxon>
        <taxon>Bacillati</taxon>
        <taxon>Actinomycetota</taxon>
        <taxon>Actinomycetes</taxon>
        <taxon>Propionibacteriales</taxon>
        <taxon>Propionibacteriaceae</taxon>
        <taxon>Microlunatus</taxon>
    </lineage>
</organism>
<keyword evidence="3 5" id="KW-1133">Transmembrane helix</keyword>
<evidence type="ECO:0000313" key="8">
    <source>
        <dbReference type="Proteomes" id="UP001501490"/>
    </source>
</evidence>
<evidence type="ECO:0000256" key="3">
    <source>
        <dbReference type="ARBA" id="ARBA00022989"/>
    </source>
</evidence>
<dbReference type="InterPro" id="IPR049453">
    <property type="entry name" value="Memb_transporter_dom"/>
</dbReference>
<evidence type="ECO:0000256" key="1">
    <source>
        <dbReference type="ARBA" id="ARBA00004141"/>
    </source>
</evidence>
<feature type="domain" description="Integral membrane bound transporter" evidence="6">
    <location>
        <begin position="201"/>
        <end position="325"/>
    </location>
</feature>
<feature type="transmembrane region" description="Helical" evidence="5">
    <location>
        <begin position="245"/>
        <end position="270"/>
    </location>
</feature>
<evidence type="ECO:0000256" key="5">
    <source>
        <dbReference type="SAM" id="Phobius"/>
    </source>
</evidence>
<sequence>MLARELVRISPAPHAHRVAVRAALAVSLPMAVLAALGRSDLAVYATFGAFAAVYGGGRRSSARWRLQATVGGILAAAVITGALLALSPYRGWLGIPLTAGWAALGAALSDRNRWRPPGPMFPVFAVATASAIPSTPATILAAAVVVIAAAALAVGLGLAEIAWTRLLNRPADPPAAPGPPMPSAARQRLHLIRCAVVVLVAGSIATGVGIGHPYWAMVAAVAPLAVFSLRGQVARGILRVAGTTIGLFLAAALLALGLPVWSNLLLIAGLQAAAELLVVRNYGLALVFITPLALVSVQLASPQPVRSLITDRFVETLIGVTVGVLAAIVTRNRETSRSGPAAR</sequence>
<keyword evidence="2 5" id="KW-0812">Transmembrane</keyword>
<feature type="transmembrane region" description="Helical" evidence="5">
    <location>
        <begin position="191"/>
        <end position="208"/>
    </location>
</feature>
<keyword evidence="4 5" id="KW-0472">Membrane</keyword>